<evidence type="ECO:0000256" key="10">
    <source>
        <dbReference type="SAM" id="Phobius"/>
    </source>
</evidence>
<dbReference type="PANTHER" id="PTHR23135:SF4">
    <property type="entry name" value="UDP-N-ACETYLMURAMOYL-L-ALANYL-D-GLUTAMATE--2,6-DIAMINOPIMELATE LIGASE MURE HOMOLOG, CHLOROPLASTIC"/>
    <property type="match status" value="1"/>
</dbReference>
<dbReference type="GO" id="GO:0005524">
    <property type="term" value="F:ATP binding"/>
    <property type="evidence" value="ECO:0007669"/>
    <property type="project" value="UniProtKB-KW"/>
</dbReference>
<feature type="domain" description="Mur ligase central" evidence="12">
    <location>
        <begin position="54"/>
        <end position="248"/>
    </location>
</feature>
<dbReference type="GO" id="GO:0051301">
    <property type="term" value="P:cell division"/>
    <property type="evidence" value="ECO:0007669"/>
    <property type="project" value="UniProtKB-KW"/>
</dbReference>
<keyword evidence="4" id="KW-0547">Nucleotide-binding</keyword>
<accession>A0A1F8FM85</accession>
<dbReference type="GO" id="GO:0071555">
    <property type="term" value="P:cell wall organization"/>
    <property type="evidence" value="ECO:0007669"/>
    <property type="project" value="UniProtKB-KW"/>
</dbReference>
<keyword evidence="9" id="KW-0132">Cell division</keyword>
<feature type="domain" description="Mur ligase C-terminal" evidence="11">
    <location>
        <begin position="271"/>
        <end position="304"/>
    </location>
</feature>
<gene>
    <name evidence="13" type="ORF">A3J47_01590</name>
</gene>
<evidence type="ECO:0000256" key="1">
    <source>
        <dbReference type="ARBA" id="ARBA00005898"/>
    </source>
</evidence>
<keyword evidence="7 9" id="KW-0573">Peptidoglycan synthesis</keyword>
<evidence type="ECO:0000256" key="5">
    <source>
        <dbReference type="ARBA" id="ARBA00022840"/>
    </source>
</evidence>
<dbReference type="Proteomes" id="UP000176581">
    <property type="component" value="Unassembled WGS sequence"/>
</dbReference>
<evidence type="ECO:0000256" key="4">
    <source>
        <dbReference type="ARBA" id="ARBA00022741"/>
    </source>
</evidence>
<dbReference type="UniPathway" id="UPA00219"/>
<keyword evidence="9" id="KW-0131">Cell cycle</keyword>
<dbReference type="GO" id="GO:0005737">
    <property type="term" value="C:cytoplasm"/>
    <property type="evidence" value="ECO:0007669"/>
    <property type="project" value="UniProtKB-SubCell"/>
</dbReference>
<dbReference type="InterPro" id="IPR004101">
    <property type="entry name" value="Mur_ligase_C"/>
</dbReference>
<dbReference type="InterPro" id="IPR005761">
    <property type="entry name" value="UDP-N-AcMur-Glu-dNH2Pim_ligase"/>
</dbReference>
<keyword evidence="6 9" id="KW-0133">Cell shape</keyword>
<evidence type="ECO:0000256" key="2">
    <source>
        <dbReference type="ARBA" id="ARBA00022490"/>
    </source>
</evidence>
<dbReference type="EMBL" id="MGJV01000042">
    <property type="protein sequence ID" value="OGN13429.1"/>
    <property type="molecule type" value="Genomic_DNA"/>
</dbReference>
<evidence type="ECO:0000259" key="12">
    <source>
        <dbReference type="Pfam" id="PF08245"/>
    </source>
</evidence>
<evidence type="ECO:0000259" key="11">
    <source>
        <dbReference type="Pfam" id="PF02875"/>
    </source>
</evidence>
<dbReference type="NCBIfam" id="TIGR01085">
    <property type="entry name" value="murE"/>
    <property type="match status" value="1"/>
</dbReference>
<protein>
    <recommendedName>
        <fullName evidence="15">UDP-N-acetylmuramoyl-L-alanyl-D-glutamate--2, 6-diaminopimelate ligase</fullName>
    </recommendedName>
</protein>
<keyword evidence="10" id="KW-0812">Transmembrane</keyword>
<comment type="subcellular location">
    <subcellularLocation>
        <location evidence="9">Cytoplasm</location>
    </subcellularLocation>
</comment>
<keyword evidence="10" id="KW-1133">Transmembrane helix</keyword>
<comment type="similarity">
    <text evidence="1">Belongs to the MurCDEF family. MurE subfamily.</text>
</comment>
<dbReference type="Gene3D" id="3.90.190.20">
    <property type="entry name" value="Mur ligase, C-terminal domain"/>
    <property type="match status" value="1"/>
</dbReference>
<dbReference type="GO" id="GO:0004326">
    <property type="term" value="F:tetrahydrofolylpolyglutamate synthase activity"/>
    <property type="evidence" value="ECO:0007669"/>
    <property type="project" value="InterPro"/>
</dbReference>
<dbReference type="Pfam" id="PF02875">
    <property type="entry name" value="Mur_ligase_C"/>
    <property type="match status" value="2"/>
</dbReference>
<dbReference type="AlphaFoldDB" id="A0A1F8FM85"/>
<dbReference type="PANTHER" id="PTHR23135">
    <property type="entry name" value="MUR LIGASE FAMILY MEMBER"/>
    <property type="match status" value="1"/>
</dbReference>
<feature type="domain" description="Mur ligase C-terminal" evidence="11">
    <location>
        <begin position="324"/>
        <end position="430"/>
    </location>
</feature>
<evidence type="ECO:0000313" key="13">
    <source>
        <dbReference type="EMBL" id="OGN13429.1"/>
    </source>
</evidence>
<dbReference type="InterPro" id="IPR036615">
    <property type="entry name" value="Mur_ligase_C_dom_sf"/>
</dbReference>
<comment type="caution">
    <text evidence="13">The sequence shown here is derived from an EMBL/GenBank/DDBJ whole genome shotgun (WGS) entry which is preliminary data.</text>
</comment>
<organism evidence="13 14">
    <name type="scientific">Candidatus Yanofskybacteria bacterium RIFCSPHIGHO2_02_FULL_43_22</name>
    <dbReference type="NCBI Taxonomy" id="1802681"/>
    <lineage>
        <taxon>Bacteria</taxon>
        <taxon>Candidatus Yanofskyibacteriota</taxon>
    </lineage>
</organism>
<reference evidence="13 14" key="1">
    <citation type="journal article" date="2016" name="Nat. Commun.">
        <title>Thousands of microbial genomes shed light on interconnected biogeochemical processes in an aquifer system.</title>
        <authorList>
            <person name="Anantharaman K."/>
            <person name="Brown C.T."/>
            <person name="Hug L.A."/>
            <person name="Sharon I."/>
            <person name="Castelle C.J."/>
            <person name="Probst A.J."/>
            <person name="Thomas B.C."/>
            <person name="Singh A."/>
            <person name="Wilkins M.J."/>
            <person name="Karaoz U."/>
            <person name="Brodie E.L."/>
            <person name="Williams K.H."/>
            <person name="Hubbard S.S."/>
            <person name="Banfield J.F."/>
        </authorList>
    </citation>
    <scope>NUCLEOTIDE SEQUENCE [LARGE SCALE GENOMIC DNA]</scope>
</reference>
<dbReference type="SUPFAM" id="SSF53623">
    <property type="entry name" value="MurD-like peptide ligases, catalytic domain"/>
    <property type="match status" value="1"/>
</dbReference>
<comment type="pathway">
    <text evidence="9">Cell wall biogenesis; peptidoglycan biosynthesis.</text>
</comment>
<dbReference type="Gene3D" id="3.40.1190.10">
    <property type="entry name" value="Mur-like, catalytic domain"/>
    <property type="match status" value="1"/>
</dbReference>
<evidence type="ECO:0000256" key="9">
    <source>
        <dbReference type="RuleBase" id="RU004135"/>
    </source>
</evidence>
<keyword evidence="3" id="KW-0436">Ligase</keyword>
<evidence type="ECO:0000256" key="8">
    <source>
        <dbReference type="ARBA" id="ARBA00023316"/>
    </source>
</evidence>
<dbReference type="InterPro" id="IPR018109">
    <property type="entry name" value="Folylpolyglutamate_synth_CS"/>
</dbReference>
<proteinExistence type="inferred from homology"/>
<keyword evidence="5" id="KW-0067">ATP-binding</keyword>
<name>A0A1F8FM85_9BACT</name>
<dbReference type="SUPFAM" id="SSF53244">
    <property type="entry name" value="MurD-like peptide ligases, peptide-binding domain"/>
    <property type="match status" value="1"/>
</dbReference>
<keyword evidence="8 9" id="KW-0961">Cell wall biogenesis/degradation</keyword>
<evidence type="ECO:0000256" key="3">
    <source>
        <dbReference type="ARBA" id="ARBA00022598"/>
    </source>
</evidence>
<feature type="transmembrane region" description="Helical" evidence="10">
    <location>
        <begin position="21"/>
        <end position="44"/>
    </location>
</feature>
<evidence type="ECO:0000313" key="14">
    <source>
        <dbReference type="Proteomes" id="UP000176581"/>
    </source>
</evidence>
<dbReference type="PROSITE" id="PS01011">
    <property type="entry name" value="FOLYLPOLYGLU_SYNT_1"/>
    <property type="match status" value="1"/>
</dbReference>
<keyword evidence="10" id="KW-0472">Membrane</keyword>
<keyword evidence="2" id="KW-0963">Cytoplasm</keyword>
<dbReference type="InterPro" id="IPR013221">
    <property type="entry name" value="Mur_ligase_cen"/>
</dbReference>
<evidence type="ECO:0000256" key="6">
    <source>
        <dbReference type="ARBA" id="ARBA00022960"/>
    </source>
</evidence>
<dbReference type="GO" id="GO:0008360">
    <property type="term" value="P:regulation of cell shape"/>
    <property type="evidence" value="ECO:0007669"/>
    <property type="project" value="UniProtKB-KW"/>
</dbReference>
<evidence type="ECO:0008006" key="15">
    <source>
        <dbReference type="Google" id="ProtNLM"/>
    </source>
</evidence>
<dbReference type="InterPro" id="IPR036565">
    <property type="entry name" value="Mur-like_cat_sf"/>
</dbReference>
<evidence type="ECO:0000256" key="7">
    <source>
        <dbReference type="ARBA" id="ARBA00022984"/>
    </source>
</evidence>
<dbReference type="GO" id="GO:0009252">
    <property type="term" value="P:peptidoglycan biosynthetic process"/>
    <property type="evidence" value="ECO:0007669"/>
    <property type="project" value="UniProtKB-UniPathway"/>
</dbReference>
<sequence length="461" mass="51711">MFREGLLDQILRSIKKLIPKSVFDFFAPVYHATLAYAGAVMYGFPSHSMRVIGVTGTKGKSTTVFLISKLLEGAGEPVAAIGSLGFKIKNKEWPNTLKMTMPGRFKLQKFLKEAKKAGCKYVVLEVTSEGIKQKRHLGVKFDCAVFTNLHKEHVESHGSFDNYYKAKQELFQKTRNIHVINADDKYTDLFGNFSAQHKIFYSLKKGDLAADKVKNTDKGMSFELYGTLFETNLAGEFNVMNCLAALAVGAMYKIDLPTMKPVLESVKFILGRMEFIQREPFNVVVDYAHTPESLEAVYKTLKSLRITDYGLRIKKDSNNSQFEMRNKLICVLGAAGGGRDKWKRPEFGRIASEYCDEMILTNEDPFDENPDEILNQIELGFSSMSNVPPEERAGKRQMSNVLKILDRREAIRTALTSTKEGDTVVITGKGSETSMVVAGGKKIPWSDKDVVREALRQQGGK</sequence>
<dbReference type="Pfam" id="PF08245">
    <property type="entry name" value="Mur_ligase_M"/>
    <property type="match status" value="1"/>
</dbReference>